<evidence type="ECO:0000313" key="6">
    <source>
        <dbReference type="Proteomes" id="UP000322225"/>
    </source>
</evidence>
<sequence length="850" mass="91019">MDVDIQDSLNSVIDPELRDATTPQASDTHHSPSLPPADANVNVNPTSPAPSPHLTKSGRPSKVRPIVPGSTADFRRREANRLAAERSRSRQHDKSAALDNAAKVLSEENARLREQIAQLEGGSPNAVAVTAPIAEEGHEEDDQHPSHEDAVAGSANGDSHSRGIREETPIQTQEQQEAHSHTILAALTDITGVDFSEGNEASWMQGMENFLKDSDVSGRLGELAAVATGHEDGGSNPNAPEGHDESERGREGEQSAVAAAAAVVQQAEGPLQVSETKKPRMMSTTSNAAAVLAAAINTEMERIIMEDLAVTKAAIVTVEKQLAKIRAGESPDEVIKEEDVTTVLPSLAALSSDVEVLESATTEAQTGIAEVEGRLPAIHDELAKLREEKLSEEVKVIDLVKEIRELGIEGGDEEKEKLVATLKSIGGFVESLLTEEQGQTENHYVSGAYSSPAIARRRRGRPPKGDISRTFYQSYLLSPASVSASRTESSSSDAEPKPKGRPVRRPRKSRLSHAVHLPDADQADAQERQFQAATELDNGQGDEENSQSRILVEATPTQEEHASAETTADAVNRAEAFILSQLASQQADDHSRDEDMPLDSTSFADFLPAQEELERQAEQEQASGEGQSHQQQQQGQNFLEHGQHQNQQSNEANAYQDPRYVPITPSVLSRLKQGPPGSCDICMRTETTVWRKLVLGGEDHKVCNACGLYHAKFGVIRPPELWGDGKSVKKRRSTARPSLATAADGEGTDGAEGGVGGPRKRAKKGSAGKKGLIIPLSESDESRRAELDAALLGGLVQESEAEANAGHEQDAVVDLGESQDHHMDEGGVTGIQEGAESSEAAMASVFGVEV</sequence>
<dbReference type="Proteomes" id="UP000322225">
    <property type="component" value="Chromosome 7"/>
</dbReference>
<feature type="region of interest" description="Disordered" evidence="2">
    <location>
        <begin position="482"/>
        <end position="522"/>
    </location>
</feature>
<feature type="compositionally biased region" description="Basic and acidic residues" evidence="2">
    <location>
        <begin position="241"/>
        <end position="253"/>
    </location>
</feature>
<keyword evidence="1" id="KW-0862">Zinc</keyword>
<dbReference type="InterPro" id="IPR000679">
    <property type="entry name" value="Znf_GATA"/>
</dbReference>
<dbReference type="SUPFAM" id="SSF57716">
    <property type="entry name" value="Glucocorticoid receptor-like (DNA-binding domain)"/>
    <property type="match status" value="1"/>
</dbReference>
<dbReference type="PROSITE" id="PS50114">
    <property type="entry name" value="GATA_ZN_FINGER_2"/>
    <property type="match status" value="1"/>
</dbReference>
<dbReference type="RefSeq" id="XP_031860431.2">
    <property type="nucleotide sequence ID" value="XM_032005197.2"/>
</dbReference>
<evidence type="ECO:0008006" key="7">
    <source>
        <dbReference type="Google" id="ProtNLM"/>
    </source>
</evidence>
<evidence type="ECO:0000259" key="4">
    <source>
        <dbReference type="PROSITE" id="PS50217"/>
    </source>
</evidence>
<dbReference type="PROSITE" id="PS00344">
    <property type="entry name" value="GATA_ZN_FINGER_1"/>
    <property type="match status" value="1"/>
</dbReference>
<reference evidence="5" key="2">
    <citation type="submission" date="2024-01" db="EMBL/GenBank/DDBJ databases">
        <title>Comparative genomics of Cryptococcus and Kwoniella reveals pathogenesis evolution and contrasting modes of karyotype evolution via chromosome fusion or intercentromeric recombination.</title>
        <authorList>
            <person name="Coelho M.A."/>
            <person name="David-Palma M."/>
            <person name="Shea T."/>
            <person name="Bowers K."/>
            <person name="McGinley-Smith S."/>
            <person name="Mohammad A.W."/>
            <person name="Gnirke A."/>
            <person name="Yurkov A.M."/>
            <person name="Nowrousian M."/>
            <person name="Sun S."/>
            <person name="Cuomo C.A."/>
            <person name="Heitman J."/>
        </authorList>
    </citation>
    <scope>NUCLEOTIDE SEQUENCE</scope>
    <source>
        <strain evidence="5">CBS 12478</strain>
    </source>
</reference>
<feature type="compositionally biased region" description="Polar residues" evidence="2">
    <location>
        <begin position="644"/>
        <end position="653"/>
    </location>
</feature>
<feature type="compositionally biased region" description="Gly residues" evidence="2">
    <location>
        <begin position="748"/>
        <end position="757"/>
    </location>
</feature>
<feature type="compositionally biased region" description="Basic and acidic residues" evidence="2">
    <location>
        <begin position="141"/>
        <end position="150"/>
    </location>
</feature>
<feature type="compositionally biased region" description="Basic residues" evidence="2">
    <location>
        <begin position="499"/>
        <end position="513"/>
    </location>
</feature>
<evidence type="ECO:0000259" key="3">
    <source>
        <dbReference type="PROSITE" id="PS50114"/>
    </source>
</evidence>
<feature type="region of interest" description="Disordered" evidence="2">
    <location>
        <begin position="136"/>
        <end position="163"/>
    </location>
</feature>
<reference evidence="5" key="1">
    <citation type="submission" date="2017-08" db="EMBL/GenBank/DDBJ databases">
        <authorList>
            <person name="Cuomo C."/>
            <person name="Billmyre B."/>
            <person name="Heitman J."/>
        </authorList>
    </citation>
    <scope>NUCLEOTIDE SEQUENCE</scope>
    <source>
        <strain evidence="5">CBS 12478</strain>
    </source>
</reference>
<dbReference type="SUPFAM" id="SSF57959">
    <property type="entry name" value="Leucine zipper domain"/>
    <property type="match status" value="1"/>
</dbReference>
<protein>
    <recommendedName>
        <fullName evidence="7">GATA-type domain-containing protein</fullName>
    </recommendedName>
</protein>
<dbReference type="GO" id="GO:0008270">
    <property type="term" value="F:zinc ion binding"/>
    <property type="evidence" value="ECO:0007669"/>
    <property type="project" value="UniProtKB-KW"/>
</dbReference>
<feature type="domain" description="BZIP" evidence="4">
    <location>
        <begin position="75"/>
        <end position="120"/>
    </location>
</feature>
<name>A0AAJ8LLY1_9TREE</name>
<dbReference type="Pfam" id="PF07716">
    <property type="entry name" value="bZIP_2"/>
    <property type="match status" value="1"/>
</dbReference>
<keyword evidence="1" id="KW-0863">Zinc-finger</keyword>
<dbReference type="PROSITE" id="PS50217">
    <property type="entry name" value="BZIP"/>
    <property type="match status" value="1"/>
</dbReference>
<dbReference type="InterPro" id="IPR046347">
    <property type="entry name" value="bZIP_sf"/>
</dbReference>
<accession>A0AAJ8LLY1</accession>
<dbReference type="Gene3D" id="1.20.5.170">
    <property type="match status" value="1"/>
</dbReference>
<feature type="region of interest" description="Disordered" evidence="2">
    <location>
        <begin position="614"/>
        <end position="658"/>
    </location>
</feature>
<feature type="compositionally biased region" description="Basic and acidic residues" evidence="2">
    <location>
        <begin position="73"/>
        <end position="96"/>
    </location>
</feature>
<evidence type="ECO:0000256" key="1">
    <source>
        <dbReference type="PROSITE-ProRule" id="PRU00094"/>
    </source>
</evidence>
<feature type="domain" description="GATA-type" evidence="3">
    <location>
        <begin position="673"/>
        <end position="731"/>
    </location>
</feature>
<dbReference type="CDD" id="cd00202">
    <property type="entry name" value="ZnF_GATA"/>
    <property type="match status" value="1"/>
</dbReference>
<feature type="region of interest" description="Disordered" evidence="2">
    <location>
        <begin position="725"/>
        <end position="768"/>
    </location>
</feature>
<feature type="region of interest" description="Disordered" evidence="2">
    <location>
        <begin position="1"/>
        <end position="98"/>
    </location>
</feature>
<feature type="compositionally biased region" description="Low complexity" evidence="2">
    <location>
        <begin position="619"/>
        <end position="636"/>
    </location>
</feature>
<proteinExistence type="predicted"/>
<keyword evidence="6" id="KW-1185">Reference proteome</keyword>
<dbReference type="SMART" id="SM00338">
    <property type="entry name" value="BRLZ"/>
    <property type="match status" value="1"/>
</dbReference>
<dbReference type="InterPro" id="IPR013088">
    <property type="entry name" value="Znf_NHR/GATA"/>
</dbReference>
<feature type="region of interest" description="Disordered" evidence="2">
    <location>
        <begin position="227"/>
        <end position="257"/>
    </location>
</feature>
<keyword evidence="1" id="KW-0479">Metal-binding</keyword>
<dbReference type="SMART" id="SM00401">
    <property type="entry name" value="ZnF_GATA"/>
    <property type="match status" value="1"/>
</dbReference>
<dbReference type="GO" id="GO:0043565">
    <property type="term" value="F:sequence-specific DNA binding"/>
    <property type="evidence" value="ECO:0007669"/>
    <property type="project" value="InterPro"/>
</dbReference>
<dbReference type="InterPro" id="IPR004827">
    <property type="entry name" value="bZIP"/>
</dbReference>
<evidence type="ECO:0000256" key="2">
    <source>
        <dbReference type="SAM" id="MobiDB-lite"/>
    </source>
</evidence>
<dbReference type="GO" id="GO:0003700">
    <property type="term" value="F:DNA-binding transcription factor activity"/>
    <property type="evidence" value="ECO:0007669"/>
    <property type="project" value="InterPro"/>
</dbReference>
<dbReference type="AlphaFoldDB" id="A0AAJ8LLY1"/>
<gene>
    <name evidence="5" type="ORF">CI109_104073</name>
</gene>
<dbReference type="EMBL" id="CP144057">
    <property type="protein sequence ID" value="WWD19611.1"/>
    <property type="molecule type" value="Genomic_DNA"/>
</dbReference>
<organism evidence="5 6">
    <name type="scientific">Kwoniella shandongensis</name>
    <dbReference type="NCBI Taxonomy" id="1734106"/>
    <lineage>
        <taxon>Eukaryota</taxon>
        <taxon>Fungi</taxon>
        <taxon>Dikarya</taxon>
        <taxon>Basidiomycota</taxon>
        <taxon>Agaricomycotina</taxon>
        <taxon>Tremellomycetes</taxon>
        <taxon>Tremellales</taxon>
        <taxon>Cryptococcaceae</taxon>
        <taxon>Kwoniella</taxon>
    </lineage>
</organism>
<dbReference type="KEGG" id="ksn:43589339"/>
<feature type="compositionally biased region" description="Basic residues" evidence="2">
    <location>
        <begin position="758"/>
        <end position="767"/>
    </location>
</feature>
<dbReference type="GeneID" id="43589339"/>
<feature type="compositionally biased region" description="Low complexity" evidence="2">
    <location>
        <begin position="482"/>
        <end position="493"/>
    </location>
</feature>
<evidence type="ECO:0000313" key="5">
    <source>
        <dbReference type="EMBL" id="WWD19611.1"/>
    </source>
</evidence>
<dbReference type="Gene3D" id="3.30.50.10">
    <property type="entry name" value="Erythroid Transcription Factor GATA-1, subunit A"/>
    <property type="match status" value="1"/>
</dbReference>